<evidence type="ECO:0000256" key="1">
    <source>
        <dbReference type="SAM" id="MobiDB-lite"/>
    </source>
</evidence>
<accession>A0A5C3E4K3</accession>
<dbReference type="EMBL" id="OOIN01000008">
    <property type="protein sequence ID" value="SPO25030.1"/>
    <property type="molecule type" value="Genomic_DNA"/>
</dbReference>
<dbReference type="AlphaFoldDB" id="A0A5C3E4K3"/>
<organism evidence="2 3">
    <name type="scientific">Ustilago trichophora</name>
    <dbReference type="NCBI Taxonomy" id="86804"/>
    <lineage>
        <taxon>Eukaryota</taxon>
        <taxon>Fungi</taxon>
        <taxon>Dikarya</taxon>
        <taxon>Basidiomycota</taxon>
        <taxon>Ustilaginomycotina</taxon>
        <taxon>Ustilaginomycetes</taxon>
        <taxon>Ustilaginales</taxon>
        <taxon>Ustilaginaceae</taxon>
        <taxon>Ustilago</taxon>
    </lineage>
</organism>
<evidence type="ECO:0000313" key="3">
    <source>
        <dbReference type="Proteomes" id="UP000324022"/>
    </source>
</evidence>
<reference evidence="2 3" key="1">
    <citation type="submission" date="2018-03" db="EMBL/GenBank/DDBJ databases">
        <authorList>
            <person name="Guldener U."/>
        </authorList>
    </citation>
    <scope>NUCLEOTIDE SEQUENCE [LARGE SCALE GENOMIC DNA]</scope>
    <source>
        <strain evidence="2 3">NBRC100155</strain>
    </source>
</reference>
<protein>
    <submittedName>
        <fullName evidence="2">Uncharacterized protein</fullName>
    </submittedName>
</protein>
<evidence type="ECO:0000313" key="2">
    <source>
        <dbReference type="EMBL" id="SPO25030.1"/>
    </source>
</evidence>
<keyword evidence="3" id="KW-1185">Reference proteome</keyword>
<name>A0A5C3E4K3_9BASI</name>
<dbReference type="Proteomes" id="UP000324022">
    <property type="component" value="Unassembled WGS sequence"/>
</dbReference>
<proteinExistence type="predicted"/>
<feature type="compositionally biased region" description="Polar residues" evidence="1">
    <location>
        <begin position="90"/>
        <end position="100"/>
    </location>
</feature>
<feature type="region of interest" description="Disordered" evidence="1">
    <location>
        <begin position="74"/>
        <end position="121"/>
    </location>
</feature>
<gene>
    <name evidence="2" type="ORF">UTRI_01544_B</name>
</gene>
<feature type="compositionally biased region" description="Basic and acidic residues" evidence="1">
    <location>
        <begin position="79"/>
        <end position="89"/>
    </location>
</feature>
<sequence>MRVALRCVRLVKCVVACEWTNLSDVFKVLVCRMVDVSVGTAMKGAILTAMSGMDTDADDDDDAGAMTLSASTYVLESDGDGRGRDREQNSKNQAPHSLSRSAGLVDYGPRVWPSTDQTVKR</sequence>